<comment type="caution">
    <text evidence="2">The sequence shown here is derived from an EMBL/GenBank/DDBJ whole genome shotgun (WGS) entry which is preliminary data.</text>
</comment>
<feature type="region of interest" description="Disordered" evidence="1">
    <location>
        <begin position="121"/>
        <end position="145"/>
    </location>
</feature>
<dbReference type="VEuPathDB" id="AmoebaDB:FDP41_007732"/>
<organism evidence="2 3">
    <name type="scientific">Naegleria fowleri</name>
    <name type="common">Brain eating amoeba</name>
    <dbReference type="NCBI Taxonomy" id="5763"/>
    <lineage>
        <taxon>Eukaryota</taxon>
        <taxon>Discoba</taxon>
        <taxon>Heterolobosea</taxon>
        <taxon>Tetramitia</taxon>
        <taxon>Eutetramitia</taxon>
        <taxon>Vahlkampfiidae</taxon>
        <taxon>Naegleria</taxon>
    </lineage>
</organism>
<evidence type="ECO:0000313" key="3">
    <source>
        <dbReference type="Proteomes" id="UP000444721"/>
    </source>
</evidence>
<dbReference type="AlphaFoldDB" id="A0A6A5C383"/>
<dbReference type="EMBL" id="VFQX01000004">
    <property type="protein sequence ID" value="KAF0983817.1"/>
    <property type="molecule type" value="Genomic_DNA"/>
</dbReference>
<name>A0A6A5C383_NAEFO</name>
<accession>A0A6A5C383</accession>
<dbReference type="OrthoDB" id="10388889at2759"/>
<dbReference type="GO" id="GO:0016197">
    <property type="term" value="P:endosomal transport"/>
    <property type="evidence" value="ECO:0007669"/>
    <property type="project" value="InterPro"/>
</dbReference>
<feature type="compositionally biased region" description="Low complexity" evidence="1">
    <location>
        <begin position="66"/>
        <end position="75"/>
    </location>
</feature>
<feature type="compositionally biased region" description="Polar residues" evidence="1">
    <location>
        <begin position="40"/>
        <end position="50"/>
    </location>
</feature>
<protein>
    <submittedName>
        <fullName evidence="2">Uncharacterized protein</fullName>
    </submittedName>
</protein>
<dbReference type="Pfam" id="PF15001">
    <property type="entry name" value="AP-5_subunit_s1"/>
    <property type="match status" value="1"/>
</dbReference>
<dbReference type="VEuPathDB" id="AmoebaDB:NF0016980"/>
<evidence type="ECO:0000313" key="2">
    <source>
        <dbReference type="EMBL" id="KAF0983817.1"/>
    </source>
</evidence>
<dbReference type="GeneID" id="68114950"/>
<keyword evidence="3" id="KW-1185">Reference proteome</keyword>
<dbReference type="GO" id="GO:0000724">
    <property type="term" value="P:double-strand break repair via homologous recombination"/>
    <property type="evidence" value="ECO:0007669"/>
    <property type="project" value="InterPro"/>
</dbReference>
<reference evidence="2 3" key="1">
    <citation type="journal article" date="2019" name="Sci. Rep.">
        <title>Nanopore sequencing improves the draft genome of the human pathogenic amoeba Naegleria fowleri.</title>
        <authorList>
            <person name="Liechti N."/>
            <person name="Schurch N."/>
            <person name="Bruggmann R."/>
            <person name="Wittwer M."/>
        </authorList>
    </citation>
    <scope>NUCLEOTIDE SEQUENCE [LARGE SCALE GENOMIC DNA]</scope>
    <source>
        <strain evidence="2 3">ATCC 30894</strain>
    </source>
</reference>
<evidence type="ECO:0000256" key="1">
    <source>
        <dbReference type="SAM" id="MobiDB-lite"/>
    </source>
</evidence>
<dbReference type="InterPro" id="IPR029392">
    <property type="entry name" value="AP-5_subunit_s1"/>
</dbReference>
<dbReference type="VEuPathDB" id="AmoebaDB:NfTy_006230"/>
<dbReference type="Proteomes" id="UP000444721">
    <property type="component" value="Unassembled WGS sequence"/>
</dbReference>
<sequence>MQDQLLHSPLTPKAKTSSSTTSSLTPTNNTPTDLHDTESDTAFNSATPSESSHHHNSNITVRQRSLSKTSTTSTTGAFMMTSPRSQQNIPSHMDDHHNHPHIQQYLQLMKVQNTNQYHSSYALSSSSEQNNHKENSNHHHHHDGGMNAAVTHEILYFVIHSIEKGTCWFSQSYEKVEIPNMTQHSSSSSYLDMTNQIPSSHNKQIISQIMNGVNEDWKSHNTFTIPKILQDSNAGNSGSGQSSVTTLTGLSSSGCFLRTINNESCMIIWKIPPKCSFCYSLVCTLRCNLLHAEHALNQIIAHTAFKKDGVTPIDPREFLLKPEEILSKLHHQMPHGKLTFLNFTKGVQSNMYSFLPDFVLN</sequence>
<feature type="region of interest" description="Disordered" evidence="1">
    <location>
        <begin position="1"/>
        <end position="92"/>
    </location>
</feature>
<proteinExistence type="predicted"/>
<dbReference type="GO" id="GO:0030119">
    <property type="term" value="C:AP-type membrane coat adaptor complex"/>
    <property type="evidence" value="ECO:0007669"/>
    <property type="project" value="InterPro"/>
</dbReference>
<feature type="compositionally biased region" description="Low complexity" evidence="1">
    <location>
        <begin position="8"/>
        <end position="32"/>
    </location>
</feature>
<dbReference type="RefSeq" id="XP_044568530.1">
    <property type="nucleotide sequence ID" value="XM_044711509.1"/>
</dbReference>
<gene>
    <name evidence="2" type="ORF">FDP41_007732</name>
</gene>